<name>A0A1U7WT26_NICSY</name>
<dbReference type="RefSeq" id="XP_009780461.1">
    <property type="nucleotide sequence ID" value="XM_009782159.1"/>
</dbReference>
<dbReference type="GeneID" id="104229505"/>
<feature type="region of interest" description="Disordered" evidence="1">
    <location>
        <begin position="185"/>
        <end position="211"/>
    </location>
</feature>
<evidence type="ECO:0000313" key="2">
    <source>
        <dbReference type="Proteomes" id="UP000189701"/>
    </source>
</evidence>
<dbReference type="PANTHER" id="PTHR46326:SF7">
    <property type="entry name" value="ZINC FINGER PROTEIN ZAT1-LIKE"/>
    <property type="match status" value="1"/>
</dbReference>
<proteinExistence type="predicted"/>
<reference evidence="3" key="2">
    <citation type="submission" date="2025-08" db="UniProtKB">
        <authorList>
            <consortium name="RefSeq"/>
        </authorList>
    </citation>
    <scope>IDENTIFICATION</scope>
    <source>
        <tissue evidence="3">Leaf</tissue>
    </source>
</reference>
<protein>
    <submittedName>
        <fullName evidence="3">Zinc finger protein ZAT1-like</fullName>
    </submittedName>
</protein>
<organism evidence="2 3">
    <name type="scientific">Nicotiana sylvestris</name>
    <name type="common">Wood tobacco</name>
    <name type="synonym">South American tobacco</name>
    <dbReference type="NCBI Taxonomy" id="4096"/>
    <lineage>
        <taxon>Eukaryota</taxon>
        <taxon>Viridiplantae</taxon>
        <taxon>Streptophyta</taxon>
        <taxon>Embryophyta</taxon>
        <taxon>Tracheophyta</taxon>
        <taxon>Spermatophyta</taxon>
        <taxon>Magnoliopsida</taxon>
        <taxon>eudicotyledons</taxon>
        <taxon>Gunneridae</taxon>
        <taxon>Pentapetalae</taxon>
        <taxon>asterids</taxon>
        <taxon>lamiids</taxon>
        <taxon>Solanales</taxon>
        <taxon>Solanaceae</taxon>
        <taxon>Nicotianoideae</taxon>
        <taxon>Nicotianeae</taxon>
        <taxon>Nicotiana</taxon>
    </lineage>
</organism>
<dbReference type="Proteomes" id="UP000189701">
    <property type="component" value="Unplaced"/>
</dbReference>
<evidence type="ECO:0000256" key="1">
    <source>
        <dbReference type="SAM" id="MobiDB-lite"/>
    </source>
</evidence>
<dbReference type="eggNOG" id="KOG1721">
    <property type="taxonomic scope" value="Eukaryota"/>
</dbReference>
<accession>A0A1U7WT26</accession>
<feature type="compositionally biased region" description="Basic and acidic residues" evidence="1">
    <location>
        <begin position="187"/>
        <end position="211"/>
    </location>
</feature>
<sequence>MVATVDKSSIHKLTFNSLTSFLKITRKIREEKYLGYGLRENPKNSCKIVDPKFLDGARSVVVHDRESETESTKKPTRRRSKRNRRLFISKEAMEVKKEKSTKFEPEPKPVSSFSDTFPEEDIVIFLMMLSKDVWRSSYESDESKFRNKKQGEYQYEICNKVLNSFQALGSQKTIHKKNNSYIEDQNEGIKSKENSRQLRLKNVDQKVHEYP</sequence>
<dbReference type="PANTHER" id="PTHR46326">
    <property type="entry name" value="ZINC FINGER PROTEIN ZAT1-RELATED"/>
    <property type="match status" value="1"/>
</dbReference>
<dbReference type="KEGG" id="nsy:104229505"/>
<dbReference type="InterPro" id="IPR044303">
    <property type="entry name" value="ZAT1/4/9"/>
</dbReference>
<feature type="region of interest" description="Disordered" evidence="1">
    <location>
        <begin position="64"/>
        <end position="85"/>
    </location>
</feature>
<evidence type="ECO:0000313" key="3">
    <source>
        <dbReference type="RefSeq" id="XP_009780461.1"/>
    </source>
</evidence>
<keyword evidence="2" id="KW-1185">Reference proteome</keyword>
<dbReference type="GO" id="GO:0006355">
    <property type="term" value="P:regulation of DNA-templated transcription"/>
    <property type="evidence" value="ECO:0007669"/>
    <property type="project" value="InterPro"/>
</dbReference>
<feature type="compositionally biased region" description="Basic and acidic residues" evidence="1">
    <location>
        <begin position="64"/>
        <end position="73"/>
    </location>
</feature>
<reference evidence="2" key="1">
    <citation type="journal article" date="2013" name="Genome Biol.">
        <title>Reference genomes and transcriptomes of Nicotiana sylvestris and Nicotiana tomentosiformis.</title>
        <authorList>
            <person name="Sierro N."/>
            <person name="Battey J.N."/>
            <person name="Ouadi S."/>
            <person name="Bovet L."/>
            <person name="Goepfert S."/>
            <person name="Bakaher N."/>
            <person name="Peitsch M.C."/>
            <person name="Ivanov N.V."/>
        </authorList>
    </citation>
    <scope>NUCLEOTIDE SEQUENCE [LARGE SCALE GENOMIC DNA]</scope>
</reference>
<feature type="compositionally biased region" description="Basic residues" evidence="1">
    <location>
        <begin position="74"/>
        <end position="85"/>
    </location>
</feature>
<dbReference type="STRING" id="4096.A0A1U7WT26"/>
<dbReference type="AlphaFoldDB" id="A0A1U7WT26"/>
<gene>
    <name evidence="3" type="primary">LOC104229505</name>
</gene>